<evidence type="ECO:0000313" key="3">
    <source>
        <dbReference type="Proteomes" id="UP000738517"/>
    </source>
</evidence>
<feature type="transmembrane region" description="Helical" evidence="1">
    <location>
        <begin position="38"/>
        <end position="57"/>
    </location>
</feature>
<accession>A0ABW9YKG9</accession>
<proteinExistence type="predicted"/>
<gene>
    <name evidence="2" type="ORF">EIZ48_16760</name>
</gene>
<comment type="caution">
    <text evidence="2">The sequence shown here is derived from an EMBL/GenBank/DDBJ whole genome shotgun (WGS) entry which is preliminary data.</text>
</comment>
<organism evidence="2 3">
    <name type="scientific">Photobacterium alginatilyticum</name>
    <dbReference type="NCBI Taxonomy" id="1775171"/>
    <lineage>
        <taxon>Bacteria</taxon>
        <taxon>Pseudomonadati</taxon>
        <taxon>Pseudomonadota</taxon>
        <taxon>Gammaproteobacteria</taxon>
        <taxon>Vibrionales</taxon>
        <taxon>Vibrionaceae</taxon>
        <taxon>Photobacterium</taxon>
    </lineage>
</organism>
<evidence type="ECO:0000256" key="1">
    <source>
        <dbReference type="SAM" id="Phobius"/>
    </source>
</evidence>
<dbReference type="Proteomes" id="UP000738517">
    <property type="component" value="Unassembled WGS sequence"/>
</dbReference>
<keyword evidence="3" id="KW-1185">Reference proteome</keyword>
<dbReference type="RefSeq" id="WP_160653776.1">
    <property type="nucleotide sequence ID" value="NZ_RSEJ01000018.1"/>
</dbReference>
<keyword evidence="1" id="KW-0812">Transmembrane</keyword>
<keyword evidence="1" id="KW-0472">Membrane</keyword>
<dbReference type="EMBL" id="RSEJ01000018">
    <property type="protein sequence ID" value="NBI54200.1"/>
    <property type="molecule type" value="Genomic_DNA"/>
</dbReference>
<sequence length="63" mass="7030">MWAFKSQWQKWFMGFVSIVFGGLLVELLGSLWPLAFAGSAAVLLSWPLIKSIGYVVVTGHYPK</sequence>
<protein>
    <recommendedName>
        <fullName evidence="4">DUF2892 domain-containing protein</fullName>
    </recommendedName>
</protein>
<name>A0ABW9YKG9_9GAMM</name>
<evidence type="ECO:0000313" key="2">
    <source>
        <dbReference type="EMBL" id="NBI54200.1"/>
    </source>
</evidence>
<keyword evidence="1" id="KW-1133">Transmembrane helix</keyword>
<evidence type="ECO:0008006" key="4">
    <source>
        <dbReference type="Google" id="ProtNLM"/>
    </source>
</evidence>
<feature type="transmembrane region" description="Helical" evidence="1">
    <location>
        <begin position="12"/>
        <end position="32"/>
    </location>
</feature>
<reference evidence="2 3" key="1">
    <citation type="journal article" date="2017" name="Int. J. Syst. Evol. Microbiol.">
        <title>Photobacterium alginatilyticum sp. nov., a marine bacterium isolated from bottom seawater.</title>
        <authorList>
            <person name="Wang X."/>
            <person name="Wang Y."/>
            <person name="Yang X."/>
            <person name="Sun H."/>
            <person name="Li B."/>
            <person name="Zhang X.H."/>
        </authorList>
    </citation>
    <scope>NUCLEOTIDE SEQUENCE [LARGE SCALE GENOMIC DNA]</scope>
    <source>
        <strain evidence="2 3">P03D4</strain>
    </source>
</reference>